<evidence type="ECO:0000256" key="2">
    <source>
        <dbReference type="ARBA" id="ARBA00022516"/>
    </source>
</evidence>
<dbReference type="GO" id="GO:0009245">
    <property type="term" value="P:lipid A biosynthetic process"/>
    <property type="evidence" value="ECO:0007669"/>
    <property type="project" value="UniProtKB-UniRule"/>
</dbReference>
<feature type="binding site" evidence="10">
    <location>
        <position position="41"/>
    </location>
    <ligand>
        <name>Mn(2+)</name>
        <dbReference type="ChEBI" id="CHEBI:29035"/>
        <label>2</label>
    </ligand>
</feature>
<keyword evidence="1 10" id="KW-1003">Cell membrane</keyword>
<keyword evidence="5 10" id="KW-0479">Metal-binding</keyword>
<dbReference type="GO" id="GO:0019897">
    <property type="term" value="C:extrinsic component of plasma membrane"/>
    <property type="evidence" value="ECO:0007669"/>
    <property type="project" value="UniProtKB-UniRule"/>
</dbReference>
<comment type="catalytic activity">
    <reaction evidence="10">
        <text>UDP-2-N,3-O-bis[(3R)-3-hydroxytetradecanoyl]-alpha-D-glucosamine + H2O = 2-N,3-O-bis[(3R)-3-hydroxytetradecanoyl]-alpha-D-glucosaminyl 1-phosphate + UMP + 2 H(+)</text>
        <dbReference type="Rhea" id="RHEA:25213"/>
        <dbReference type="ChEBI" id="CHEBI:15377"/>
        <dbReference type="ChEBI" id="CHEBI:15378"/>
        <dbReference type="ChEBI" id="CHEBI:57865"/>
        <dbReference type="ChEBI" id="CHEBI:57957"/>
        <dbReference type="ChEBI" id="CHEBI:78847"/>
        <dbReference type="EC" id="3.6.1.54"/>
    </reaction>
</comment>
<organism evidence="12 13">
    <name type="scientific">Zymobacter palmae</name>
    <dbReference type="NCBI Taxonomy" id="33074"/>
    <lineage>
        <taxon>Bacteria</taxon>
        <taxon>Pseudomonadati</taxon>
        <taxon>Pseudomonadota</taxon>
        <taxon>Gammaproteobacteria</taxon>
        <taxon>Oceanospirillales</taxon>
        <taxon>Halomonadaceae</taxon>
        <taxon>Zymobacter group</taxon>
        <taxon>Zymobacter</taxon>
    </lineage>
</organism>
<keyword evidence="8 10" id="KW-0472">Membrane</keyword>
<evidence type="ECO:0000256" key="1">
    <source>
        <dbReference type="ARBA" id="ARBA00022475"/>
    </source>
</evidence>
<dbReference type="InterPro" id="IPR043461">
    <property type="entry name" value="LpxH-like"/>
</dbReference>
<dbReference type="STRING" id="1123510.GCA_000620025_01087"/>
<protein>
    <recommendedName>
        <fullName evidence="10">UDP-2,3-diacylglucosamine hydrolase</fullName>
        <ecNumber evidence="10">3.6.1.54</ecNumber>
    </recommendedName>
    <alternativeName>
        <fullName evidence="10">UDP-2,3-diacylglucosamine diphosphatase</fullName>
    </alternativeName>
</protein>
<dbReference type="GO" id="GO:0008758">
    <property type="term" value="F:UDP-2,3-diacylglucosamine hydrolase activity"/>
    <property type="evidence" value="ECO:0007669"/>
    <property type="project" value="UniProtKB-UniRule"/>
</dbReference>
<evidence type="ECO:0000313" key="12">
    <source>
        <dbReference type="EMBL" id="BBG29817.1"/>
    </source>
</evidence>
<comment type="pathway">
    <text evidence="10">Glycolipid biosynthesis; lipid IV(A) biosynthesis; lipid IV(A) from (3R)-3-hydroxytetradecanoyl-[acyl-carrier-protein] and UDP-N-acetyl-alpha-D-glucosamine: step 4/6.</text>
</comment>
<keyword evidence="4 10" id="KW-0441">Lipid A biosynthesis</keyword>
<feature type="binding site" evidence="10">
    <location>
        <position position="167"/>
    </location>
    <ligand>
        <name>substrate</name>
    </ligand>
</feature>
<dbReference type="GO" id="GO:0005737">
    <property type="term" value="C:cytoplasm"/>
    <property type="evidence" value="ECO:0007669"/>
    <property type="project" value="InterPro"/>
</dbReference>
<evidence type="ECO:0000256" key="5">
    <source>
        <dbReference type="ARBA" id="ARBA00022723"/>
    </source>
</evidence>
<dbReference type="OrthoDB" id="9783283at2"/>
<feature type="binding site" evidence="10">
    <location>
        <position position="195"/>
    </location>
    <ligand>
        <name>Mn(2+)</name>
        <dbReference type="ChEBI" id="CHEBI:29035"/>
        <label>2</label>
    </ligand>
</feature>
<keyword evidence="2 10" id="KW-0444">Lipid biosynthesis</keyword>
<comment type="cofactor">
    <cofactor evidence="10">
        <name>Mn(2+)</name>
        <dbReference type="ChEBI" id="CHEBI:29035"/>
    </cofactor>
    <text evidence="10">Binds 2 Mn(2+) ions per subunit in a binuclear metal center.</text>
</comment>
<evidence type="ECO:0000259" key="11">
    <source>
        <dbReference type="Pfam" id="PF00149"/>
    </source>
</evidence>
<dbReference type="UniPathway" id="UPA00359">
    <property type="reaction ID" value="UER00480"/>
</dbReference>
<keyword evidence="13" id="KW-1185">Reference proteome</keyword>
<dbReference type="EC" id="3.6.1.54" evidence="10"/>
<feature type="binding site" evidence="10">
    <location>
        <begin position="79"/>
        <end position="80"/>
    </location>
    <ligand>
        <name>substrate</name>
    </ligand>
</feature>
<dbReference type="Pfam" id="PF00149">
    <property type="entry name" value="Metallophos"/>
    <property type="match status" value="1"/>
</dbReference>
<dbReference type="InterPro" id="IPR029052">
    <property type="entry name" value="Metallo-depent_PP-like"/>
</dbReference>
<feature type="binding site" evidence="10">
    <location>
        <position position="197"/>
    </location>
    <ligand>
        <name>Mn(2+)</name>
        <dbReference type="ChEBI" id="CHEBI:29035"/>
        <label>1</label>
    </ligand>
</feature>
<keyword evidence="7 10" id="KW-0443">Lipid metabolism</keyword>
<comment type="similarity">
    <text evidence="10">Belongs to the LpxH family.</text>
</comment>
<dbReference type="CDD" id="cd07398">
    <property type="entry name" value="MPP_YbbF-LpxH"/>
    <property type="match status" value="1"/>
</dbReference>
<evidence type="ECO:0000256" key="4">
    <source>
        <dbReference type="ARBA" id="ARBA00022556"/>
    </source>
</evidence>
<reference evidence="12 13" key="1">
    <citation type="submission" date="2018-09" db="EMBL/GenBank/DDBJ databases">
        <title>Zymobacter palmae IAM14233 (=T109) whole genome analysis.</title>
        <authorList>
            <person name="Yanase H."/>
        </authorList>
    </citation>
    <scope>NUCLEOTIDE SEQUENCE [LARGE SCALE GENOMIC DNA]</scope>
    <source>
        <strain evidence="12 13">IAM14233</strain>
    </source>
</reference>
<dbReference type="InterPro" id="IPR004843">
    <property type="entry name" value="Calcineurin-like_PHP"/>
</dbReference>
<evidence type="ECO:0000256" key="10">
    <source>
        <dbReference type="HAMAP-Rule" id="MF_00575"/>
    </source>
</evidence>
<feature type="binding site" evidence="10">
    <location>
        <position position="41"/>
    </location>
    <ligand>
        <name>Mn(2+)</name>
        <dbReference type="ChEBI" id="CHEBI:29035"/>
        <label>1</label>
    </ligand>
</feature>
<feature type="binding site" evidence="10">
    <location>
        <position position="79"/>
    </location>
    <ligand>
        <name>Mn(2+)</name>
        <dbReference type="ChEBI" id="CHEBI:29035"/>
        <label>2</label>
    </ligand>
</feature>
<evidence type="ECO:0000256" key="3">
    <source>
        <dbReference type="ARBA" id="ARBA00022519"/>
    </source>
</evidence>
<feature type="binding site" evidence="10">
    <location>
        <position position="164"/>
    </location>
    <ligand>
        <name>substrate</name>
    </ligand>
</feature>
<dbReference type="PANTHER" id="PTHR34990:SF1">
    <property type="entry name" value="UDP-2,3-DIACYLGLUCOSAMINE HYDROLASE"/>
    <property type="match status" value="1"/>
</dbReference>
<dbReference type="EMBL" id="AP018933">
    <property type="protein sequence ID" value="BBG29817.1"/>
    <property type="molecule type" value="Genomic_DNA"/>
</dbReference>
<feature type="binding site" evidence="10">
    <location>
        <position position="122"/>
    </location>
    <ligand>
        <name>substrate</name>
    </ligand>
</feature>
<feature type="binding site" evidence="10">
    <location>
        <position position="114"/>
    </location>
    <ligand>
        <name>Mn(2+)</name>
        <dbReference type="ChEBI" id="CHEBI:29035"/>
        <label>2</label>
    </ligand>
</feature>
<keyword evidence="6 10" id="KW-0378">Hydrolase</keyword>
<feature type="binding site" evidence="10">
    <location>
        <position position="195"/>
    </location>
    <ligand>
        <name>substrate</name>
    </ligand>
</feature>
<gene>
    <name evidence="10" type="primary">lpxH</name>
    <name evidence="12" type="ORF">ZBT109_1050</name>
</gene>
<proteinExistence type="inferred from homology"/>
<dbReference type="Proteomes" id="UP000267342">
    <property type="component" value="Chromosome"/>
</dbReference>
<feature type="binding site" evidence="10">
    <location>
        <position position="8"/>
    </location>
    <ligand>
        <name>Mn(2+)</name>
        <dbReference type="ChEBI" id="CHEBI:29035"/>
        <label>1</label>
    </ligand>
</feature>
<feature type="binding site" evidence="10">
    <location>
        <position position="160"/>
    </location>
    <ligand>
        <name>substrate</name>
    </ligand>
</feature>
<evidence type="ECO:0000256" key="8">
    <source>
        <dbReference type="ARBA" id="ARBA00023136"/>
    </source>
</evidence>
<evidence type="ECO:0000313" key="13">
    <source>
        <dbReference type="Proteomes" id="UP000267342"/>
    </source>
</evidence>
<dbReference type="SUPFAM" id="SSF56300">
    <property type="entry name" value="Metallo-dependent phosphatases"/>
    <property type="match status" value="1"/>
</dbReference>
<evidence type="ECO:0000256" key="9">
    <source>
        <dbReference type="ARBA" id="ARBA00023211"/>
    </source>
</evidence>
<comment type="function">
    <text evidence="10">Hydrolyzes the pyrophosphate bond of UDP-2,3-diacylglucosamine to yield 2,3-diacylglucosamine 1-phosphate (lipid X) and UMP by catalyzing the attack of water at the alpha-P atom. Involved in the biosynthesis of lipid A, a phosphorylated glycolipid that anchors the lipopolysaccharide to the outer membrane of the cell.</text>
</comment>
<comment type="subcellular location">
    <subcellularLocation>
        <location evidence="10">Cell inner membrane</location>
        <topology evidence="10">Peripheral membrane protein</topology>
        <orientation evidence="10">Cytoplasmic side</orientation>
    </subcellularLocation>
</comment>
<feature type="domain" description="Calcineurin-like phosphoesterase" evidence="11">
    <location>
        <begin position="1"/>
        <end position="199"/>
    </location>
</feature>
<feature type="binding site" evidence="10">
    <location>
        <position position="10"/>
    </location>
    <ligand>
        <name>Mn(2+)</name>
        <dbReference type="ChEBI" id="CHEBI:29035"/>
        <label>1</label>
    </ligand>
</feature>
<dbReference type="NCBIfam" id="NF003743">
    <property type="entry name" value="PRK05340.1"/>
    <property type="match status" value="1"/>
</dbReference>
<evidence type="ECO:0000256" key="6">
    <source>
        <dbReference type="ARBA" id="ARBA00022801"/>
    </source>
</evidence>
<accession>A0A348HDW5</accession>
<dbReference type="HAMAP" id="MF_00575">
    <property type="entry name" value="LpxH"/>
    <property type="match status" value="1"/>
</dbReference>
<sequence>MSTLFIADLHLQANRPALTQAFLNYLETRAQEADTLYILGDLFEHWVGDDGMGPFEQQIADALQRYASQQRKVYFMHGNRDFLVGSTFAQKAHLTLLDDPTVITLGNERVLLMHGDSMCTQDQAYMQFRAQVRSPAWQQQVLAMPLEQRIALASQLRAQSGEANSTKSADIMDVVEDDVVAQMNAADTRILIQGHTHRPNEHRVALGEGRIGRRLVLGDWREDEQAMWEAVYADGQLTLQRFTW</sequence>
<evidence type="ECO:0000256" key="7">
    <source>
        <dbReference type="ARBA" id="ARBA00023098"/>
    </source>
</evidence>
<name>A0A348HDW5_9GAMM</name>
<dbReference type="Gene3D" id="3.60.21.10">
    <property type="match status" value="1"/>
</dbReference>
<dbReference type="KEGG" id="zpl:ZBT109_1050"/>
<keyword evidence="3 10" id="KW-0997">Cell inner membrane</keyword>
<dbReference type="RefSeq" id="WP_027706131.1">
    <property type="nucleotide sequence ID" value="NZ_AP018933.1"/>
</dbReference>
<dbReference type="PANTHER" id="PTHR34990">
    <property type="entry name" value="UDP-2,3-DIACYLGLUCOSAMINE HYDROLASE-RELATED"/>
    <property type="match status" value="1"/>
</dbReference>
<dbReference type="AlphaFoldDB" id="A0A348HDW5"/>
<dbReference type="InterPro" id="IPR010138">
    <property type="entry name" value="UDP-diacylglucosamine_Hdrlase"/>
</dbReference>
<dbReference type="NCBIfam" id="TIGR01854">
    <property type="entry name" value="lipid_A_lpxH"/>
    <property type="match status" value="1"/>
</dbReference>
<keyword evidence="9 10" id="KW-0464">Manganese</keyword>
<dbReference type="GO" id="GO:0030145">
    <property type="term" value="F:manganese ion binding"/>
    <property type="evidence" value="ECO:0007669"/>
    <property type="project" value="UniProtKB-UniRule"/>
</dbReference>